<feature type="transmembrane region" description="Helical" evidence="1">
    <location>
        <begin position="12"/>
        <end position="33"/>
    </location>
</feature>
<evidence type="ECO:0000313" key="2">
    <source>
        <dbReference type="EMBL" id="ALO15562.1"/>
    </source>
</evidence>
<feature type="transmembrane region" description="Helical" evidence="1">
    <location>
        <begin position="45"/>
        <end position="69"/>
    </location>
</feature>
<organism evidence="2 3">
    <name type="scientific">Salinivirga cyanobacteriivorans</name>
    <dbReference type="NCBI Taxonomy" id="1307839"/>
    <lineage>
        <taxon>Bacteria</taxon>
        <taxon>Pseudomonadati</taxon>
        <taxon>Bacteroidota</taxon>
        <taxon>Bacteroidia</taxon>
        <taxon>Bacteroidales</taxon>
        <taxon>Salinivirgaceae</taxon>
        <taxon>Salinivirga</taxon>
    </lineage>
</organism>
<proteinExistence type="predicted"/>
<accession>A0A0S2HZS8</accession>
<keyword evidence="1" id="KW-1133">Transmembrane helix</keyword>
<gene>
    <name evidence="2" type="ORF">L21SP5_01923</name>
</gene>
<keyword evidence="1" id="KW-0472">Membrane</keyword>
<name>A0A0S2HZS8_9BACT</name>
<feature type="transmembrane region" description="Helical" evidence="1">
    <location>
        <begin position="81"/>
        <end position="101"/>
    </location>
</feature>
<dbReference type="KEGG" id="blq:L21SP5_01923"/>
<dbReference type="Proteomes" id="UP000064893">
    <property type="component" value="Chromosome"/>
</dbReference>
<keyword evidence="1" id="KW-0812">Transmembrane</keyword>
<protein>
    <recommendedName>
        <fullName evidence="4">PAP2 superfamily protein</fullName>
    </recommendedName>
</protein>
<dbReference type="AlphaFoldDB" id="A0A0S2HZS8"/>
<evidence type="ECO:0008006" key="4">
    <source>
        <dbReference type="Google" id="ProtNLM"/>
    </source>
</evidence>
<feature type="transmembrane region" description="Helical" evidence="1">
    <location>
        <begin position="107"/>
        <end position="126"/>
    </location>
</feature>
<dbReference type="Gene3D" id="1.20.144.10">
    <property type="entry name" value="Phosphatidic acid phosphatase type 2/haloperoxidase"/>
    <property type="match status" value="1"/>
</dbReference>
<dbReference type="OrthoDB" id="9786064at2"/>
<feature type="transmembrane region" description="Helical" evidence="1">
    <location>
        <begin position="183"/>
        <end position="202"/>
    </location>
</feature>
<dbReference type="EMBL" id="CP013118">
    <property type="protein sequence ID" value="ALO15562.1"/>
    <property type="molecule type" value="Genomic_DNA"/>
</dbReference>
<keyword evidence="3" id="KW-1185">Reference proteome</keyword>
<evidence type="ECO:0000313" key="3">
    <source>
        <dbReference type="Proteomes" id="UP000064893"/>
    </source>
</evidence>
<sequence>MLKQLAKAISIIFHPVLMPTLGLFVIFSSSYYMSMMPQKGQDVTYLIVFVSTFLLPVIMMSLFLLRKVIKSFEMTQTQERFVPFLVTAIFYFFSFFTLHRLNAPGFISSYIFGAFVIVFFISIITVKWKISAHAAGLGGMIGMILALSDLYHAHNPHFFIQAIVAAGLVGTARLFLGAHTIKQIAGGFALGFVVMLTTIYLYPI</sequence>
<dbReference type="STRING" id="1307839.L21SP5_01923"/>
<feature type="transmembrane region" description="Helical" evidence="1">
    <location>
        <begin position="158"/>
        <end position="176"/>
    </location>
</feature>
<dbReference type="RefSeq" id="WP_057953010.1">
    <property type="nucleotide sequence ID" value="NZ_CP013118.1"/>
</dbReference>
<feature type="transmembrane region" description="Helical" evidence="1">
    <location>
        <begin position="133"/>
        <end position="152"/>
    </location>
</feature>
<reference evidence="2 3" key="1">
    <citation type="submission" date="2015-11" db="EMBL/GenBank/DDBJ databases">
        <title>Description and complete genome sequence of a novel strain predominating in hypersaline microbial mats and representing a new family of the Bacteriodetes phylum.</title>
        <authorList>
            <person name="Spring S."/>
            <person name="Bunk B."/>
            <person name="Sproer C."/>
            <person name="Klenk H.-P."/>
        </authorList>
    </citation>
    <scope>NUCLEOTIDE SEQUENCE [LARGE SCALE GENOMIC DNA]</scope>
    <source>
        <strain evidence="2 3">L21-Spi-D4</strain>
    </source>
</reference>
<evidence type="ECO:0000256" key="1">
    <source>
        <dbReference type="SAM" id="Phobius"/>
    </source>
</evidence>